<feature type="domain" description="Terpene synthase metal-binding" evidence="6">
    <location>
        <begin position="307"/>
        <end position="455"/>
    </location>
</feature>
<dbReference type="InterPro" id="IPR050148">
    <property type="entry name" value="Terpene_synthase-like"/>
</dbReference>
<feature type="domain" description="Terpene synthase N-terminal" evidence="5">
    <location>
        <begin position="31"/>
        <end position="202"/>
    </location>
</feature>
<gene>
    <name evidence="7" type="ORF">CJ030_MR4G024212</name>
</gene>
<keyword evidence="4" id="KW-0456">Lyase</keyword>
<dbReference type="InterPro" id="IPR001906">
    <property type="entry name" value="Terpene_synth_N"/>
</dbReference>
<dbReference type="Pfam" id="PF01397">
    <property type="entry name" value="Terpene_synth"/>
    <property type="match status" value="1"/>
</dbReference>
<dbReference type="PANTHER" id="PTHR31225">
    <property type="entry name" value="OS04G0344100 PROTEIN-RELATED"/>
    <property type="match status" value="1"/>
</dbReference>
<organism evidence="7 8">
    <name type="scientific">Morella rubra</name>
    <name type="common">Chinese bayberry</name>
    <dbReference type="NCBI Taxonomy" id="262757"/>
    <lineage>
        <taxon>Eukaryota</taxon>
        <taxon>Viridiplantae</taxon>
        <taxon>Streptophyta</taxon>
        <taxon>Embryophyta</taxon>
        <taxon>Tracheophyta</taxon>
        <taxon>Spermatophyta</taxon>
        <taxon>Magnoliopsida</taxon>
        <taxon>eudicotyledons</taxon>
        <taxon>Gunneridae</taxon>
        <taxon>Pentapetalae</taxon>
        <taxon>rosids</taxon>
        <taxon>fabids</taxon>
        <taxon>Fagales</taxon>
        <taxon>Myricaceae</taxon>
        <taxon>Morella</taxon>
    </lineage>
</organism>
<evidence type="ECO:0000256" key="4">
    <source>
        <dbReference type="ARBA" id="ARBA00023239"/>
    </source>
</evidence>
<evidence type="ECO:0000313" key="7">
    <source>
        <dbReference type="EMBL" id="KAB1215220.1"/>
    </source>
</evidence>
<comment type="caution">
    <text evidence="7">The sequence shown here is derived from an EMBL/GenBank/DDBJ whole genome shotgun (WGS) entry which is preliminary data.</text>
</comment>
<keyword evidence="3" id="KW-0460">Magnesium</keyword>
<dbReference type="Gene3D" id="1.50.10.130">
    <property type="entry name" value="Terpene synthase, N-terminal domain"/>
    <property type="match status" value="1"/>
</dbReference>
<dbReference type="InterPro" id="IPR036965">
    <property type="entry name" value="Terpene_synth_N_sf"/>
</dbReference>
<dbReference type="EMBL" id="RXIC02000022">
    <property type="protein sequence ID" value="KAB1215220.1"/>
    <property type="molecule type" value="Genomic_DNA"/>
</dbReference>
<evidence type="ECO:0000259" key="5">
    <source>
        <dbReference type="Pfam" id="PF01397"/>
    </source>
</evidence>
<evidence type="ECO:0000313" key="8">
    <source>
        <dbReference type="Proteomes" id="UP000516437"/>
    </source>
</evidence>
<sequence length="512" mass="59461">MSLPASAVPTRINNPMVDIKRPALPNYRPSIWGDRFLSYPTKSMEHDGNLVQHQRLKEEVQRMLRDPVEKLSEKLELIDAIQRLGVSYHFEREIDDLLGRIYEYRLAKSMWKLMKTFTLLLFVFGYLGNKAIKFQVDNKGNFKESLVHDIRGMLCLYEASHLSVHGEDILDEALKFCTTKLESMVANDLIPSDLAIQVSRALKRPIRKCLPRVEARHYFAIYKESASCNEVLLKFAKLDFNILQKQHQMELCHLSKWWKDLNVAENLPFARDRVVELYFWGLGGGFEPQYSLSRKIFTKVGKKLRRQLLEYMKLIYNVILDVYEEVEEELSKEGRLYCIYYAKEAWLNDKYVPTPEEYMSIALTSSGYLILTTVTFAGMGEIASKEAFDWLFKHPKILKGAQVICRLMDDIVSNEMEQKRAHIASIIECYMKQHGVSKQEAIEEFQKQLASAWKDINEDFLKPTQVAMPLLERVLNLARVIDLLYKDEDAYTNVGEVMVEGITFLLIDPVPI</sequence>
<reference evidence="7 8" key="1">
    <citation type="journal article" date="2019" name="Plant Biotechnol. J.">
        <title>The red bayberry genome and genetic basis of sex determination.</title>
        <authorList>
            <person name="Jia H.M."/>
            <person name="Jia H.J."/>
            <person name="Cai Q.L."/>
            <person name="Wang Y."/>
            <person name="Zhao H.B."/>
            <person name="Yang W.F."/>
            <person name="Wang G.Y."/>
            <person name="Li Y.H."/>
            <person name="Zhan D.L."/>
            <person name="Shen Y.T."/>
            <person name="Niu Q.F."/>
            <person name="Chang L."/>
            <person name="Qiu J."/>
            <person name="Zhao L."/>
            <person name="Xie H.B."/>
            <person name="Fu W.Y."/>
            <person name="Jin J."/>
            <person name="Li X.W."/>
            <person name="Jiao Y."/>
            <person name="Zhou C.C."/>
            <person name="Tu T."/>
            <person name="Chai C.Y."/>
            <person name="Gao J.L."/>
            <person name="Fan L.J."/>
            <person name="van de Weg E."/>
            <person name="Wang J.Y."/>
            <person name="Gao Z.S."/>
        </authorList>
    </citation>
    <scope>NUCLEOTIDE SEQUENCE [LARGE SCALE GENOMIC DNA]</scope>
    <source>
        <tissue evidence="7">Leaves</tissue>
    </source>
</reference>
<keyword evidence="8" id="KW-1185">Reference proteome</keyword>
<dbReference type="SUPFAM" id="SSF48239">
    <property type="entry name" value="Terpenoid cyclases/Protein prenyltransferases"/>
    <property type="match status" value="1"/>
</dbReference>
<accession>A0A6A1VXC0</accession>
<protein>
    <submittedName>
        <fullName evidence="7">(-)-germacrene D synthase</fullName>
    </submittedName>
</protein>
<dbReference type="Proteomes" id="UP000516437">
    <property type="component" value="Chromosome 4"/>
</dbReference>
<dbReference type="AlphaFoldDB" id="A0A6A1VXC0"/>
<dbReference type="SUPFAM" id="SSF48576">
    <property type="entry name" value="Terpenoid synthases"/>
    <property type="match status" value="1"/>
</dbReference>
<evidence type="ECO:0000256" key="3">
    <source>
        <dbReference type="ARBA" id="ARBA00022842"/>
    </source>
</evidence>
<dbReference type="Gene3D" id="1.10.600.10">
    <property type="entry name" value="Farnesyl Diphosphate Synthase"/>
    <property type="match status" value="2"/>
</dbReference>
<dbReference type="InterPro" id="IPR008949">
    <property type="entry name" value="Isoprenoid_synthase_dom_sf"/>
</dbReference>
<dbReference type="InterPro" id="IPR008930">
    <property type="entry name" value="Terpenoid_cyclase/PrenylTrfase"/>
</dbReference>
<evidence type="ECO:0000256" key="1">
    <source>
        <dbReference type="ARBA" id="ARBA00001946"/>
    </source>
</evidence>
<dbReference type="Pfam" id="PF03936">
    <property type="entry name" value="Terpene_synth_C"/>
    <property type="match status" value="2"/>
</dbReference>
<dbReference type="GO" id="GO:0000287">
    <property type="term" value="F:magnesium ion binding"/>
    <property type="evidence" value="ECO:0007669"/>
    <property type="project" value="InterPro"/>
</dbReference>
<dbReference type="InterPro" id="IPR044814">
    <property type="entry name" value="Terpene_cyclase_plant_C1"/>
</dbReference>
<evidence type="ECO:0000256" key="2">
    <source>
        <dbReference type="ARBA" id="ARBA00022723"/>
    </source>
</evidence>
<proteinExistence type="predicted"/>
<name>A0A6A1VXC0_9ROSI</name>
<dbReference type="InterPro" id="IPR005630">
    <property type="entry name" value="Terpene_synthase_metal-bd"/>
</dbReference>
<keyword evidence="2" id="KW-0479">Metal-binding</keyword>
<dbReference type="OrthoDB" id="1877784at2759"/>
<evidence type="ECO:0000259" key="6">
    <source>
        <dbReference type="Pfam" id="PF03936"/>
    </source>
</evidence>
<comment type="cofactor">
    <cofactor evidence="1">
        <name>Mg(2+)</name>
        <dbReference type="ChEBI" id="CHEBI:18420"/>
    </cofactor>
</comment>
<dbReference type="GO" id="GO:0016102">
    <property type="term" value="P:diterpenoid biosynthetic process"/>
    <property type="evidence" value="ECO:0007669"/>
    <property type="project" value="InterPro"/>
</dbReference>
<feature type="domain" description="Terpene synthase metal-binding" evidence="6">
    <location>
        <begin position="259"/>
        <end position="300"/>
    </location>
</feature>
<dbReference type="CDD" id="cd00684">
    <property type="entry name" value="Terpene_cyclase_plant_C1"/>
    <property type="match status" value="1"/>
</dbReference>
<dbReference type="GO" id="GO:0010333">
    <property type="term" value="F:terpene synthase activity"/>
    <property type="evidence" value="ECO:0007669"/>
    <property type="project" value="InterPro"/>
</dbReference>
<dbReference type="PANTHER" id="PTHR31225:SF221">
    <property type="entry name" value="(-)-GERMACRENE D SYNTHASE"/>
    <property type="match status" value="1"/>
</dbReference>